<feature type="transmembrane region" description="Helical" evidence="5">
    <location>
        <begin position="75"/>
        <end position="95"/>
    </location>
</feature>
<evidence type="ECO:0000256" key="3">
    <source>
        <dbReference type="ARBA" id="ARBA00022989"/>
    </source>
</evidence>
<dbReference type="PANTHER" id="PTHR32322">
    <property type="entry name" value="INNER MEMBRANE TRANSPORTER"/>
    <property type="match status" value="1"/>
</dbReference>
<feature type="domain" description="EamA" evidence="6">
    <location>
        <begin position="131"/>
        <end position="265"/>
    </location>
</feature>
<keyword evidence="2 5" id="KW-0812">Transmembrane</keyword>
<evidence type="ECO:0000256" key="1">
    <source>
        <dbReference type="ARBA" id="ARBA00004141"/>
    </source>
</evidence>
<feature type="domain" description="EamA" evidence="6">
    <location>
        <begin position="2"/>
        <end position="117"/>
    </location>
</feature>
<feature type="transmembrane region" description="Helical" evidence="5">
    <location>
        <begin position="20"/>
        <end position="39"/>
    </location>
</feature>
<comment type="caution">
    <text evidence="7">The sequence shown here is derived from an EMBL/GenBank/DDBJ whole genome shotgun (WGS) entry which is preliminary data.</text>
</comment>
<name>A0A967C232_9PROT</name>
<feature type="transmembrane region" description="Helical" evidence="5">
    <location>
        <begin position="104"/>
        <end position="121"/>
    </location>
</feature>
<dbReference type="GO" id="GO:0016020">
    <property type="term" value="C:membrane"/>
    <property type="evidence" value="ECO:0007669"/>
    <property type="project" value="UniProtKB-SubCell"/>
</dbReference>
<evidence type="ECO:0000259" key="6">
    <source>
        <dbReference type="Pfam" id="PF00892"/>
    </source>
</evidence>
<dbReference type="InterPro" id="IPR050638">
    <property type="entry name" value="AA-Vitamin_Transporters"/>
</dbReference>
<feature type="transmembrane region" description="Helical" evidence="5">
    <location>
        <begin position="190"/>
        <end position="211"/>
    </location>
</feature>
<feature type="transmembrane region" description="Helical" evidence="5">
    <location>
        <begin position="46"/>
        <end position="69"/>
    </location>
</feature>
<feature type="transmembrane region" description="Helical" evidence="5">
    <location>
        <begin position="223"/>
        <end position="242"/>
    </location>
</feature>
<dbReference type="Proteomes" id="UP000761264">
    <property type="component" value="Unassembled WGS sequence"/>
</dbReference>
<keyword evidence="4 5" id="KW-0472">Membrane</keyword>
<feature type="transmembrane region" description="Helical" evidence="5">
    <location>
        <begin position="248"/>
        <end position="266"/>
    </location>
</feature>
<evidence type="ECO:0000256" key="2">
    <source>
        <dbReference type="ARBA" id="ARBA00022692"/>
    </source>
</evidence>
<dbReference type="EMBL" id="JAAQPH010000005">
    <property type="protein sequence ID" value="NIA68611.1"/>
    <property type="molecule type" value="Genomic_DNA"/>
</dbReference>
<proteinExistence type="predicted"/>
<dbReference type="PANTHER" id="PTHR32322:SF9">
    <property type="entry name" value="AMINO-ACID METABOLITE EFFLUX PUMP-RELATED"/>
    <property type="match status" value="1"/>
</dbReference>
<comment type="subcellular location">
    <subcellularLocation>
        <location evidence="1">Membrane</location>
        <topology evidence="1">Multi-pass membrane protein</topology>
    </subcellularLocation>
</comment>
<keyword evidence="8" id="KW-1185">Reference proteome</keyword>
<dbReference type="SUPFAM" id="SSF103481">
    <property type="entry name" value="Multidrug resistance efflux transporter EmrE"/>
    <property type="match status" value="2"/>
</dbReference>
<evidence type="ECO:0000256" key="4">
    <source>
        <dbReference type="ARBA" id="ARBA00023136"/>
    </source>
</evidence>
<feature type="transmembrane region" description="Helical" evidence="5">
    <location>
        <begin position="127"/>
        <end position="146"/>
    </location>
</feature>
<organism evidence="7 8">
    <name type="scientific">Pelagibius litoralis</name>
    <dbReference type="NCBI Taxonomy" id="374515"/>
    <lineage>
        <taxon>Bacteria</taxon>
        <taxon>Pseudomonadati</taxon>
        <taxon>Pseudomonadota</taxon>
        <taxon>Alphaproteobacteria</taxon>
        <taxon>Rhodospirillales</taxon>
        <taxon>Rhodovibrionaceae</taxon>
        <taxon>Pelagibius</taxon>
    </lineage>
</organism>
<evidence type="ECO:0000256" key="5">
    <source>
        <dbReference type="SAM" id="Phobius"/>
    </source>
</evidence>
<reference evidence="7" key="1">
    <citation type="submission" date="2020-03" db="EMBL/GenBank/DDBJ databases">
        <title>Genome of Pelagibius litoralis DSM 21314T.</title>
        <authorList>
            <person name="Wang G."/>
        </authorList>
    </citation>
    <scope>NUCLEOTIDE SEQUENCE</scope>
    <source>
        <strain evidence="7">DSM 21314</strain>
    </source>
</reference>
<dbReference type="InterPro" id="IPR037185">
    <property type="entry name" value="EmrE-like"/>
</dbReference>
<gene>
    <name evidence="7" type="ORF">HBA54_08405</name>
</gene>
<dbReference type="AlphaFoldDB" id="A0A967C232"/>
<protein>
    <submittedName>
        <fullName evidence="7">EamA family transporter</fullName>
    </submittedName>
</protein>
<feature type="transmembrane region" description="Helical" evidence="5">
    <location>
        <begin position="158"/>
        <end position="178"/>
    </location>
</feature>
<evidence type="ECO:0000313" key="7">
    <source>
        <dbReference type="EMBL" id="NIA68611.1"/>
    </source>
</evidence>
<keyword evidence="3 5" id="KW-1133">Transmembrane helix</keyword>
<dbReference type="Pfam" id="PF00892">
    <property type="entry name" value="EamA"/>
    <property type="match status" value="2"/>
</dbReference>
<accession>A0A967C232</accession>
<evidence type="ECO:0000313" key="8">
    <source>
        <dbReference type="Proteomes" id="UP000761264"/>
    </source>
</evidence>
<sequence>MAIWGLNFAVAKIGLTQLPPLIFMTLRFLLVAALLLPFAKLPRGQWLPLFGISFTLGILHFSFMFTGLITLDAATAAIAIQLQVPFAALLAAFFFNDKLGWRRGFAMLLAFAGVAVIAGEPRLDGQYTALGFVIFAACMWSVANVQIKRLGQIDGFTLNAWISVFAMPQLALASLLLEDGQWAALQQANFWAYFAIVYQAVAVVVIGYGAWYWMLRRYQMNQIMPAMLLIPVFGVLSGIVFLGETLTANLVIGGLLTVGGVGIIILRRPKATAPEAGRV</sequence>
<dbReference type="InterPro" id="IPR000620">
    <property type="entry name" value="EamA_dom"/>
</dbReference>